<reference evidence="2 3" key="1">
    <citation type="submission" date="2019-05" db="EMBL/GenBank/DDBJ databases">
        <authorList>
            <person name="Pope W.H."/>
            <person name="Garlena R.A."/>
            <person name="Russell D.A."/>
            <person name="Jacobs-Sera D."/>
            <person name="Hatfull G.F."/>
        </authorList>
    </citation>
    <scope>NUCLEOTIDE SEQUENCE [LARGE SCALE GENOMIC DNA]</scope>
</reference>
<evidence type="ECO:0000259" key="1">
    <source>
        <dbReference type="Pfam" id="PF23918"/>
    </source>
</evidence>
<proteinExistence type="predicted"/>
<dbReference type="EMBL" id="MK977695">
    <property type="protein sequence ID" value="QDF18653.1"/>
    <property type="molecule type" value="Genomic_DNA"/>
</dbReference>
<dbReference type="GeneID" id="64766186"/>
<protein>
    <recommendedName>
        <fullName evidence="1">DUF7257 domain-containing protein</fullName>
    </recommendedName>
</protein>
<dbReference type="Pfam" id="PF23918">
    <property type="entry name" value="DUF7257"/>
    <property type="match status" value="1"/>
</dbReference>
<name>A0A4Y6EIV7_9CAUD</name>
<gene>
    <name evidence="2" type="primary">167</name>
    <name evidence="2" type="ORF">SEA_PUPPER_167</name>
</gene>
<dbReference type="InterPro" id="IPR055681">
    <property type="entry name" value="DUF7257"/>
</dbReference>
<feature type="domain" description="DUF7257" evidence="1">
    <location>
        <begin position="168"/>
        <end position="397"/>
    </location>
</feature>
<dbReference type="RefSeq" id="YP_010058955.1">
    <property type="nucleotide sequence ID" value="NC_054723.1"/>
</dbReference>
<accession>A0A4Y6EIV7</accession>
<keyword evidence="3" id="KW-1185">Reference proteome</keyword>
<dbReference type="KEGG" id="vg:64766186"/>
<dbReference type="Proteomes" id="UP000318375">
    <property type="component" value="Segment"/>
</dbReference>
<evidence type="ECO:0000313" key="2">
    <source>
        <dbReference type="EMBL" id="QDF18653.1"/>
    </source>
</evidence>
<organism evidence="2 3">
    <name type="scientific">Gordonia phage Pupper</name>
    <dbReference type="NCBI Taxonomy" id="2571249"/>
    <lineage>
        <taxon>Viruses</taxon>
        <taxon>Duplodnaviria</taxon>
        <taxon>Heunggongvirae</taxon>
        <taxon>Uroviricota</taxon>
        <taxon>Caudoviricetes</taxon>
        <taxon>Puppervirus</taxon>
        <taxon>Puppervirus Pupper</taxon>
    </lineage>
</organism>
<evidence type="ECO:0000313" key="3">
    <source>
        <dbReference type="Proteomes" id="UP000318375"/>
    </source>
</evidence>
<sequence>MPPLKYVGPPIADNGDVVYRSYPGTAKQADPAEQAVRDRIAAGFVGYATQAYVEQRDALLATKAYADGRDALRIPLSRKGVTNGIPVLEASGRVSPSRIYVDSIDQPWVRGLWSPAAYNASSVVASSSEQQLYTCQVTDPGYPYRLVVFGSVDARCDVDTEWPVIRVRVGGPSGQIIGLGLGEANTMEKALWGDMFSRDDVDLGGDWLELYTEGHQGHYYTNGNELVWEFGGSSTEDLLALRSNGYDRHTGTNFQRIVATIGSRAGDSPGGGTPQHLRIYARVNDTATQYVCFQITHDTATCWYRNGGAEAQMPGSVGTSQSTNTPFTMVAGTPENPRTFYLYKGASLIMTVPDSTMATAIGPNNRGWGFGARAGSRLITQNGPPRITSVTVNDEVINHHTVGILPRRVDSMPVLTGPTTLHVSALRSAATGQVTVTPKRPALQVLAVPA</sequence>